<feature type="transmembrane region" description="Helical" evidence="1">
    <location>
        <begin position="114"/>
        <end position="133"/>
    </location>
</feature>
<sequence length="451" mass="50397">MLLLLLLAHLLTKNSSVAPVAPPAIAPRSLAGTCDDINKCRKLFDIVWGCLATMFACTWVSLHPNVPPPNQSWLALFWRRLKMMLIGIIVPELMVGFAARQFLGAQYGFSRTHGFFLCMGGFVSSAGYPIAWLTQLKDPDLGPEFLKGIQKIRAVEIADKSKGDAFSKGVALAQGLWFTMQCLARMHQHLVITKLEVATLAFAAMNIFIWMLWWGKPLDVQQPMVVGPPRPPDMQPIIFRQRSWQDHFLSIFGMEENDKDDPRLFTSVPTFWSPCMDTNLVFVTVGITALAGSVFGAIHCAAWNTDFPTAAEMYLWRACSLGIAGIPVVVFLLGLLSAIIDHIVFQETTIDTISLIVIIGFFPIYIVARLILIALPLAALRSLPPSTFVDVNWSPVSHAQFDFFRDNWDYENGPSNSNNNRKSPEMPYLTLTTISIWGSRRKYRETSSCAH</sequence>
<evidence type="ECO:0000256" key="2">
    <source>
        <dbReference type="SAM" id="SignalP"/>
    </source>
</evidence>
<name>A0A8H6XXG6_9AGAR</name>
<feature type="transmembrane region" description="Helical" evidence="1">
    <location>
        <begin position="314"/>
        <end position="340"/>
    </location>
</feature>
<feature type="transmembrane region" description="Helical" evidence="1">
    <location>
        <begin position="46"/>
        <end position="62"/>
    </location>
</feature>
<feature type="signal peptide" evidence="2">
    <location>
        <begin position="1"/>
        <end position="16"/>
    </location>
</feature>
<keyword evidence="1" id="KW-0812">Transmembrane</keyword>
<feature type="transmembrane region" description="Helical" evidence="1">
    <location>
        <begin position="195"/>
        <end position="214"/>
    </location>
</feature>
<dbReference type="AlphaFoldDB" id="A0A8H6XXG6"/>
<feature type="transmembrane region" description="Helical" evidence="1">
    <location>
        <begin position="352"/>
        <end position="375"/>
    </location>
</feature>
<feature type="transmembrane region" description="Helical" evidence="1">
    <location>
        <begin position="280"/>
        <end position="302"/>
    </location>
</feature>
<dbReference type="EMBL" id="JACAZI010000011">
    <property type="protein sequence ID" value="KAF7348947.1"/>
    <property type="molecule type" value="Genomic_DNA"/>
</dbReference>
<dbReference type="PANTHER" id="PTHR35043">
    <property type="entry name" value="TRANSCRIPTION FACTOR DOMAIN-CONTAINING PROTEIN"/>
    <property type="match status" value="1"/>
</dbReference>
<evidence type="ECO:0000313" key="3">
    <source>
        <dbReference type="EMBL" id="KAF7348947.1"/>
    </source>
</evidence>
<feature type="chain" id="PRO_5034252614" evidence="2">
    <location>
        <begin position="17"/>
        <end position="451"/>
    </location>
</feature>
<keyword evidence="1" id="KW-0472">Membrane</keyword>
<gene>
    <name evidence="3" type="ORF">MVEN_01415300</name>
</gene>
<reference evidence="3" key="1">
    <citation type="submission" date="2020-05" db="EMBL/GenBank/DDBJ databases">
        <title>Mycena genomes resolve the evolution of fungal bioluminescence.</title>
        <authorList>
            <person name="Tsai I.J."/>
        </authorList>
    </citation>
    <scope>NUCLEOTIDE SEQUENCE</scope>
    <source>
        <strain evidence="3">CCC161011</strain>
    </source>
</reference>
<comment type="caution">
    <text evidence="3">The sequence shown here is derived from an EMBL/GenBank/DDBJ whole genome shotgun (WGS) entry which is preliminary data.</text>
</comment>
<keyword evidence="2" id="KW-0732">Signal</keyword>
<evidence type="ECO:0000256" key="1">
    <source>
        <dbReference type="SAM" id="Phobius"/>
    </source>
</evidence>
<organism evidence="3 4">
    <name type="scientific">Mycena venus</name>
    <dbReference type="NCBI Taxonomy" id="2733690"/>
    <lineage>
        <taxon>Eukaryota</taxon>
        <taxon>Fungi</taxon>
        <taxon>Dikarya</taxon>
        <taxon>Basidiomycota</taxon>
        <taxon>Agaricomycotina</taxon>
        <taxon>Agaricomycetes</taxon>
        <taxon>Agaricomycetidae</taxon>
        <taxon>Agaricales</taxon>
        <taxon>Marasmiineae</taxon>
        <taxon>Mycenaceae</taxon>
        <taxon>Mycena</taxon>
    </lineage>
</organism>
<feature type="transmembrane region" description="Helical" evidence="1">
    <location>
        <begin position="83"/>
        <end position="102"/>
    </location>
</feature>
<keyword evidence="4" id="KW-1185">Reference proteome</keyword>
<dbReference type="Proteomes" id="UP000620124">
    <property type="component" value="Unassembled WGS sequence"/>
</dbReference>
<accession>A0A8H6XXG6</accession>
<protein>
    <submittedName>
        <fullName evidence="3">Uncharacterized protein</fullName>
    </submittedName>
</protein>
<dbReference type="OrthoDB" id="9451547at2759"/>
<evidence type="ECO:0000313" key="4">
    <source>
        <dbReference type="Proteomes" id="UP000620124"/>
    </source>
</evidence>
<dbReference type="PANTHER" id="PTHR35043:SF7">
    <property type="entry name" value="TRANSCRIPTION FACTOR DOMAIN-CONTAINING PROTEIN"/>
    <property type="match status" value="1"/>
</dbReference>
<keyword evidence="1" id="KW-1133">Transmembrane helix</keyword>
<proteinExistence type="predicted"/>